<organism evidence="2 3">
    <name type="scientific">Terricaulis silvestris</name>
    <dbReference type="NCBI Taxonomy" id="2686094"/>
    <lineage>
        <taxon>Bacteria</taxon>
        <taxon>Pseudomonadati</taxon>
        <taxon>Pseudomonadota</taxon>
        <taxon>Alphaproteobacteria</taxon>
        <taxon>Caulobacterales</taxon>
        <taxon>Caulobacteraceae</taxon>
        <taxon>Terricaulis</taxon>
    </lineage>
</organism>
<gene>
    <name evidence="2" type="ORF">DSM104635_02344</name>
</gene>
<evidence type="ECO:0000313" key="2">
    <source>
        <dbReference type="EMBL" id="QGZ95495.1"/>
    </source>
</evidence>
<name>A0A6I6MJN2_9CAUL</name>
<feature type="signal peptide" evidence="1">
    <location>
        <begin position="1"/>
        <end position="31"/>
    </location>
</feature>
<evidence type="ECO:0000313" key="3">
    <source>
        <dbReference type="Proteomes" id="UP000431269"/>
    </source>
</evidence>
<keyword evidence="3" id="KW-1185">Reference proteome</keyword>
<sequence length="250" mass="27620">MFAVFFRKCSRMNRSLRTLVPILVLALTNCAPTIQGEMDVTTGSLTYEESAFPAPSVTVALPLVQLVGPLGATDCGLAGPHQRGAPWRGALDEDRTTTISLPSAYARRNTLPTIRYQCRVVSAAFPNGHIVVRDVDYIELPLEPAARESRFAAQRERRRAGCAVRPEVMREFGLSCDIEQLQYIPERSIQPLIVHIGELDERAPGRWANLRARVAEQCRAVPHGPLCSDLENGTWEVMEAVDLGRMSGSH</sequence>
<dbReference type="EMBL" id="CP047045">
    <property type="protein sequence ID" value="QGZ95495.1"/>
    <property type="molecule type" value="Genomic_DNA"/>
</dbReference>
<reference evidence="3" key="1">
    <citation type="submission" date="2019-12" db="EMBL/GenBank/DDBJ databases">
        <title>Complete genome of Terracaulis silvestris 0127_4.</title>
        <authorList>
            <person name="Vieira S."/>
            <person name="Riedel T."/>
            <person name="Sproer C."/>
            <person name="Pascual J."/>
            <person name="Boedeker C."/>
            <person name="Overmann J."/>
        </authorList>
    </citation>
    <scope>NUCLEOTIDE SEQUENCE [LARGE SCALE GENOMIC DNA]</scope>
    <source>
        <strain evidence="3">0127_4</strain>
    </source>
</reference>
<keyword evidence="1" id="KW-0732">Signal</keyword>
<dbReference type="AlphaFoldDB" id="A0A6I6MJN2"/>
<accession>A0A6I6MJN2</accession>
<dbReference type="Proteomes" id="UP000431269">
    <property type="component" value="Chromosome"/>
</dbReference>
<dbReference type="KEGG" id="tsv:DSM104635_02344"/>
<feature type="chain" id="PRO_5026068378" description="Lipoprotein" evidence="1">
    <location>
        <begin position="32"/>
        <end position="250"/>
    </location>
</feature>
<proteinExistence type="predicted"/>
<protein>
    <recommendedName>
        <fullName evidence="4">Lipoprotein</fullName>
    </recommendedName>
</protein>
<evidence type="ECO:0000256" key="1">
    <source>
        <dbReference type="SAM" id="SignalP"/>
    </source>
</evidence>
<evidence type="ECO:0008006" key="4">
    <source>
        <dbReference type="Google" id="ProtNLM"/>
    </source>
</evidence>